<accession>A0A1A0VSH5</accession>
<comment type="caution">
    <text evidence="3">The sequence shown here is derived from an EMBL/GenBank/DDBJ whole genome shotgun (WGS) entry which is preliminary data.</text>
</comment>
<reference evidence="3 4" key="1">
    <citation type="submission" date="2016-06" db="EMBL/GenBank/DDBJ databases">
        <authorList>
            <person name="Kjaerup R.B."/>
            <person name="Dalgaard T.S."/>
            <person name="Juul-Madsen H.R."/>
        </authorList>
    </citation>
    <scope>NUCLEOTIDE SEQUENCE [LARGE SCALE GENOMIC DNA]</scope>
    <source>
        <strain evidence="3 4">852002-51834_SCH5396731</strain>
    </source>
</reference>
<feature type="compositionally biased region" description="Polar residues" evidence="1">
    <location>
        <begin position="271"/>
        <end position="287"/>
    </location>
</feature>
<dbReference type="Proteomes" id="UP000091914">
    <property type="component" value="Unassembled WGS sequence"/>
</dbReference>
<evidence type="ECO:0000256" key="2">
    <source>
        <dbReference type="SAM" id="Phobius"/>
    </source>
</evidence>
<feature type="transmembrane region" description="Helical" evidence="2">
    <location>
        <begin position="114"/>
        <end position="134"/>
    </location>
</feature>
<protein>
    <recommendedName>
        <fullName evidence="5">Carotenoid biosynthesis protein</fullName>
    </recommendedName>
</protein>
<gene>
    <name evidence="3" type="ORF">A5760_05780</name>
</gene>
<feature type="transmembrane region" description="Helical" evidence="2">
    <location>
        <begin position="154"/>
        <end position="180"/>
    </location>
</feature>
<feature type="transmembrane region" description="Helical" evidence="2">
    <location>
        <begin position="201"/>
        <end position="219"/>
    </location>
</feature>
<dbReference type="EMBL" id="LZSX01000032">
    <property type="protein sequence ID" value="OBB86225.1"/>
    <property type="molecule type" value="Genomic_DNA"/>
</dbReference>
<evidence type="ECO:0008006" key="5">
    <source>
        <dbReference type="Google" id="ProtNLM"/>
    </source>
</evidence>
<keyword evidence="2" id="KW-0812">Transmembrane</keyword>
<evidence type="ECO:0000313" key="3">
    <source>
        <dbReference type="EMBL" id="OBB86225.1"/>
    </source>
</evidence>
<evidence type="ECO:0000256" key="1">
    <source>
        <dbReference type="SAM" id="MobiDB-lite"/>
    </source>
</evidence>
<feature type="transmembrane region" description="Helical" evidence="2">
    <location>
        <begin position="81"/>
        <end position="102"/>
    </location>
</feature>
<proteinExistence type="predicted"/>
<keyword evidence="2" id="KW-0472">Membrane</keyword>
<organism evidence="3 4">
    <name type="scientific">Mycobacterium colombiense</name>
    <dbReference type="NCBI Taxonomy" id="339268"/>
    <lineage>
        <taxon>Bacteria</taxon>
        <taxon>Bacillati</taxon>
        <taxon>Actinomycetota</taxon>
        <taxon>Actinomycetes</taxon>
        <taxon>Mycobacteriales</taxon>
        <taxon>Mycobacteriaceae</taxon>
        <taxon>Mycobacterium</taxon>
        <taxon>Mycobacterium avium complex (MAC)</taxon>
    </lineage>
</organism>
<name>A0A1A0VSH5_9MYCO</name>
<dbReference type="Pfam" id="PF04240">
    <property type="entry name" value="Caroten_synth"/>
    <property type="match status" value="1"/>
</dbReference>
<feature type="transmembrane region" description="Helical" evidence="2">
    <location>
        <begin position="225"/>
        <end position="253"/>
    </location>
</feature>
<dbReference type="PANTHER" id="PTHR39419">
    <property type="entry name" value="SLL0814 PROTEIN"/>
    <property type="match status" value="1"/>
</dbReference>
<feature type="region of interest" description="Disordered" evidence="1">
    <location>
        <begin position="261"/>
        <end position="287"/>
    </location>
</feature>
<feature type="transmembrane region" description="Helical" evidence="2">
    <location>
        <begin position="37"/>
        <end position="61"/>
    </location>
</feature>
<feature type="transmembrane region" description="Helical" evidence="2">
    <location>
        <begin position="12"/>
        <end position="30"/>
    </location>
</feature>
<dbReference type="InterPro" id="IPR007354">
    <property type="entry name" value="CruF-like"/>
</dbReference>
<evidence type="ECO:0000313" key="4">
    <source>
        <dbReference type="Proteomes" id="UP000091914"/>
    </source>
</evidence>
<dbReference type="PANTHER" id="PTHR39419:SF1">
    <property type="entry name" value="SLL0814 PROTEIN"/>
    <property type="match status" value="1"/>
</dbReference>
<keyword evidence="2" id="KW-1133">Transmembrane helix</keyword>
<dbReference type="AlphaFoldDB" id="A0A1A0VSH5"/>
<sequence length="287" mass="31074">MVGEIAGTIVGRWYVTAYGLVFVVLALRHIGFKRTVIYSAVAVAIGALAENGSVHLGFPFTRYTYNSDLRGQELWVGDVPLMVPLSYTFMAYFAFAAARLIVAGPYRSRSRQPILEYVLAVVLATWATWIMDPVSRLGRYFALGELFHYGGPGFWFGLPLCAQMGFLCISGILIGLLTWMARNERAAAVPGLRSHPHSPALVVYLLQVGVMAGAAIFVARTTDDAAIAAIADPVAGSLFIIGVPMVLMTAVYWRSLPRAVNDRPSRESNEDIPSQLTGPGSATDTPT</sequence>